<feature type="region of interest" description="Disordered" evidence="3">
    <location>
        <begin position="607"/>
        <end position="631"/>
    </location>
</feature>
<evidence type="ECO:0000256" key="2">
    <source>
        <dbReference type="ARBA" id="ARBA00022840"/>
    </source>
</evidence>
<dbReference type="Proteomes" id="UP001375240">
    <property type="component" value="Unassembled WGS sequence"/>
</dbReference>
<proteinExistence type="predicted"/>
<evidence type="ECO:0000256" key="3">
    <source>
        <dbReference type="SAM" id="MobiDB-lite"/>
    </source>
</evidence>
<dbReference type="Gene3D" id="3.90.640.10">
    <property type="entry name" value="Actin, Chain A, domain 4"/>
    <property type="match status" value="1"/>
</dbReference>
<dbReference type="GO" id="GO:0005524">
    <property type="term" value="F:ATP binding"/>
    <property type="evidence" value="ECO:0007669"/>
    <property type="project" value="UniProtKB-KW"/>
</dbReference>
<dbReference type="GO" id="GO:0140662">
    <property type="term" value="F:ATP-dependent protein folding chaperone"/>
    <property type="evidence" value="ECO:0007669"/>
    <property type="project" value="InterPro"/>
</dbReference>
<accession>A0AAV9UJV7</accession>
<sequence>MAIERETLVVAVDFGTTFSGVAFCHSSQNALNDAEVIVSWPSNGIAPKVPTEIRYYEDREPAWGAEASLAFQRRQNKSSATTYGRFKLLLDPTADNNISDNKKSNIKFGSIDVGVSSIQAHNRIKLPPTKSAVDVTTDFLKFLYAELMEKHLRKKLPDTLNLTPIRFVFTVPAIWGHKAQEATRYAAQAAGFCNRPSDTISLVSEPEAAAMFVLHEMRNKGFNRISSQNMSHLKKDEVFVICDAGGGTVDLISYEITATEPGLRLKEAAVGTGAKCGSSYIDEAFLQLLRSKIGKDFDNPEIWTEKHIGKGSSLMRTFDSIKRSLGQTTNDLWFLELPVRVDDNELMGIMDNELEFTARELKSLFDPVVSKVIRLVADQVHLIRSTRGDDAVSTVFLVGGFGESYYLYERIAEWATRQTPPLVVVNPSRSWSAIMRGAIIQTLEPAIRSRRLRQHYGFQCSMPFDPQKHDRAHAVECVFSGLVLRDSLKWAAKMGDAFESEQEINFPVYFTVEGRDQLLTPFILQLYGSTNRTPPLFSRSYGAYEIGKLALDFSFLDINSLETRIGVENGRIVTYYKVDCTVKMTVGSADAAFSVWIGKKCTGTKRLSYEDEGKGTSQEASKKGKKQKKRR</sequence>
<keyword evidence="1" id="KW-0547">Nucleotide-binding</keyword>
<dbReference type="EMBL" id="JAVHNQ010000007">
    <property type="protein sequence ID" value="KAK6341572.1"/>
    <property type="molecule type" value="Genomic_DNA"/>
</dbReference>
<dbReference type="SUPFAM" id="SSF53067">
    <property type="entry name" value="Actin-like ATPase domain"/>
    <property type="match status" value="2"/>
</dbReference>
<organism evidence="4 5">
    <name type="scientific">Orbilia brochopaga</name>
    <dbReference type="NCBI Taxonomy" id="3140254"/>
    <lineage>
        <taxon>Eukaryota</taxon>
        <taxon>Fungi</taxon>
        <taxon>Dikarya</taxon>
        <taxon>Ascomycota</taxon>
        <taxon>Pezizomycotina</taxon>
        <taxon>Orbiliomycetes</taxon>
        <taxon>Orbiliales</taxon>
        <taxon>Orbiliaceae</taxon>
        <taxon>Orbilia</taxon>
    </lineage>
</organism>
<reference evidence="4 5" key="1">
    <citation type="submission" date="2019-10" db="EMBL/GenBank/DDBJ databases">
        <authorList>
            <person name="Palmer J.M."/>
        </authorList>
    </citation>
    <scope>NUCLEOTIDE SEQUENCE [LARGE SCALE GENOMIC DNA]</scope>
    <source>
        <strain evidence="4 5">TWF696</strain>
    </source>
</reference>
<keyword evidence="5" id="KW-1185">Reference proteome</keyword>
<keyword evidence="2" id="KW-0067">ATP-binding</keyword>
<dbReference type="Gene3D" id="3.30.420.40">
    <property type="match status" value="2"/>
</dbReference>
<comment type="caution">
    <text evidence="4">The sequence shown here is derived from an EMBL/GenBank/DDBJ whole genome shotgun (WGS) entry which is preliminary data.</text>
</comment>
<dbReference type="AlphaFoldDB" id="A0AAV9UJV7"/>
<dbReference type="PANTHER" id="PTHR14187">
    <property type="entry name" value="ALPHA KINASE/ELONGATION FACTOR 2 KINASE"/>
    <property type="match status" value="1"/>
</dbReference>
<dbReference type="Pfam" id="PF00012">
    <property type="entry name" value="HSP70"/>
    <property type="match status" value="1"/>
</dbReference>
<name>A0AAV9UJV7_9PEZI</name>
<evidence type="ECO:0000313" key="4">
    <source>
        <dbReference type="EMBL" id="KAK6341572.1"/>
    </source>
</evidence>
<evidence type="ECO:0000256" key="1">
    <source>
        <dbReference type="ARBA" id="ARBA00022741"/>
    </source>
</evidence>
<dbReference type="PANTHER" id="PTHR14187:SF5">
    <property type="entry name" value="HEAT SHOCK 70 KDA PROTEIN 12A"/>
    <property type="match status" value="1"/>
</dbReference>
<dbReference type="InterPro" id="IPR043129">
    <property type="entry name" value="ATPase_NBD"/>
</dbReference>
<dbReference type="InterPro" id="IPR013126">
    <property type="entry name" value="Hsp_70_fam"/>
</dbReference>
<gene>
    <name evidence="4" type="ORF">TWF696_008644</name>
</gene>
<evidence type="ECO:0000313" key="5">
    <source>
        <dbReference type="Proteomes" id="UP001375240"/>
    </source>
</evidence>
<dbReference type="CDD" id="cd10170">
    <property type="entry name" value="ASKHA_NBD_HSP70"/>
    <property type="match status" value="1"/>
</dbReference>
<protein>
    <submittedName>
        <fullName evidence="4">Uncharacterized protein</fullName>
    </submittedName>
</protein>